<evidence type="ECO:0000256" key="1">
    <source>
        <dbReference type="ARBA" id="ARBA00003217"/>
    </source>
</evidence>
<comment type="catalytic activity">
    <reaction evidence="12">
        <text>Preferential cleavage: (Ac)2-L-Lys-D-Ala-|-D-Ala. Also transpeptidation of peptidyl-alanyl moieties that are N-acyl substituents of D-alanine.</text>
        <dbReference type="EC" id="3.4.16.4"/>
    </reaction>
</comment>
<comment type="similarity">
    <text evidence="3 13">Belongs to the peptidase S11 family.</text>
</comment>
<name>A0ABY6Z8L1_9BACL</name>
<feature type="domain" description="Peptidase S11 D-Ala-D-Ala carboxypeptidase A C-terminal" evidence="15">
    <location>
        <begin position="310"/>
        <end position="399"/>
    </location>
</feature>
<dbReference type="InterPro" id="IPR037167">
    <property type="entry name" value="Peptidase_S11_C_sf"/>
</dbReference>
<evidence type="ECO:0000256" key="12">
    <source>
        <dbReference type="ARBA" id="ARBA00034000"/>
    </source>
</evidence>
<dbReference type="SUPFAM" id="SSF56601">
    <property type="entry name" value="beta-lactamase/transpeptidase-like"/>
    <property type="match status" value="1"/>
</dbReference>
<evidence type="ECO:0000256" key="10">
    <source>
        <dbReference type="ARBA" id="ARBA00022984"/>
    </source>
</evidence>
<protein>
    <recommendedName>
        <fullName evidence="4">serine-type D-Ala-D-Ala carboxypeptidase</fullName>
        <ecNumber evidence="4">3.4.16.4</ecNumber>
    </recommendedName>
</protein>
<accession>A0ABY6Z8L1</accession>
<dbReference type="PRINTS" id="PR00725">
    <property type="entry name" value="DADACBPTASE1"/>
</dbReference>
<keyword evidence="11" id="KW-0961">Cell wall biogenesis/degradation</keyword>
<evidence type="ECO:0000256" key="14">
    <source>
        <dbReference type="SAM" id="SignalP"/>
    </source>
</evidence>
<comment type="pathway">
    <text evidence="2">Cell wall biogenesis; peptidoglycan biosynthesis.</text>
</comment>
<dbReference type="SUPFAM" id="SSF69189">
    <property type="entry name" value="Penicillin-binding protein associated domain"/>
    <property type="match status" value="1"/>
</dbReference>
<dbReference type="GO" id="GO:0004180">
    <property type="term" value="F:carboxypeptidase activity"/>
    <property type="evidence" value="ECO:0007669"/>
    <property type="project" value="UniProtKB-KW"/>
</dbReference>
<keyword evidence="10" id="KW-0573">Peptidoglycan synthesis</keyword>
<feature type="signal peptide" evidence="14">
    <location>
        <begin position="1"/>
        <end position="31"/>
    </location>
</feature>
<keyword evidence="5 16" id="KW-0121">Carboxypeptidase</keyword>
<dbReference type="Gene3D" id="2.60.410.10">
    <property type="entry name" value="D-Ala-D-Ala carboxypeptidase, C-terminal domain"/>
    <property type="match status" value="1"/>
</dbReference>
<evidence type="ECO:0000256" key="7">
    <source>
        <dbReference type="ARBA" id="ARBA00022729"/>
    </source>
</evidence>
<gene>
    <name evidence="16" type="ORF">NZD86_11550</name>
</gene>
<dbReference type="Pfam" id="PF07943">
    <property type="entry name" value="PBP5_C"/>
    <property type="match status" value="1"/>
</dbReference>
<evidence type="ECO:0000256" key="8">
    <source>
        <dbReference type="ARBA" id="ARBA00022801"/>
    </source>
</evidence>
<evidence type="ECO:0000256" key="5">
    <source>
        <dbReference type="ARBA" id="ARBA00022645"/>
    </source>
</evidence>
<keyword evidence="8" id="KW-0378">Hydrolase</keyword>
<comment type="function">
    <text evidence="1">Removes C-terminal D-alanyl residues from sugar-peptide cell wall precursors.</text>
</comment>
<dbReference type="InterPro" id="IPR012907">
    <property type="entry name" value="Peptidase_S11_C"/>
</dbReference>
<dbReference type="PANTHER" id="PTHR21581:SF6">
    <property type="entry name" value="TRAFFICKING PROTEIN PARTICLE COMPLEX SUBUNIT 12"/>
    <property type="match status" value="1"/>
</dbReference>
<keyword evidence="9" id="KW-0133">Cell shape</keyword>
<sequence>MRGWQRVIQATAVASVCVLGANIFSIHSAYASNSSVVAQHFATSMPVISNTGVKTTTEGSVEIAKEARSAVIMDAATGKVLYSKDAAEELPMASITKIMTMLLTMEAIDEGRLKWTDQIKTSEHAASMGGSQIFLEPGETMSVTDMLKGIAIASANDACVAMAEHLDGSEEAFVTRMNKRAKELGMNHTHFSNCNGLPAQSHYSSAHDIAIMSRALLVHPEITRFTSVYSDYLRKNTDRPLWLVNTNKLVRFYDGVDGLKTGFTQEAKYCLSATAKKEGFRVIAVVMGEPRPKVRNAEVTGMLNWAFSHYTSKLLYPKGHVVAKAKVIKGVKDNVAAITAEPVGFVAERGNKSTYKTEITLNPVKAPVLKGVQVGEMKVFVNGDMVSRVPLLARDEVKKTNVFQGFGKTIKKIVTFGKAE</sequence>
<evidence type="ECO:0000256" key="13">
    <source>
        <dbReference type="RuleBase" id="RU004016"/>
    </source>
</evidence>
<proteinExistence type="inferred from homology"/>
<dbReference type="InterPro" id="IPR015956">
    <property type="entry name" value="Peniciliin-bd_prot_C_sf"/>
</dbReference>
<evidence type="ECO:0000256" key="4">
    <source>
        <dbReference type="ARBA" id="ARBA00012448"/>
    </source>
</evidence>
<keyword evidence="6" id="KW-0645">Protease</keyword>
<dbReference type="SMART" id="SM00936">
    <property type="entry name" value="PBP5_C"/>
    <property type="match status" value="1"/>
</dbReference>
<dbReference type="InterPro" id="IPR012338">
    <property type="entry name" value="Beta-lactam/transpept-like"/>
</dbReference>
<keyword evidence="7 14" id="KW-0732">Signal</keyword>
<dbReference type="Gene3D" id="3.40.710.10">
    <property type="entry name" value="DD-peptidase/beta-lactamase superfamily"/>
    <property type="match status" value="1"/>
</dbReference>
<dbReference type="PANTHER" id="PTHR21581">
    <property type="entry name" value="D-ALANYL-D-ALANINE CARBOXYPEPTIDASE"/>
    <property type="match status" value="1"/>
</dbReference>
<dbReference type="InterPro" id="IPR001967">
    <property type="entry name" value="Peptidase_S11_N"/>
</dbReference>
<evidence type="ECO:0000256" key="6">
    <source>
        <dbReference type="ARBA" id="ARBA00022670"/>
    </source>
</evidence>
<reference evidence="16" key="1">
    <citation type="submission" date="2022-08" db="EMBL/GenBank/DDBJ databases">
        <title>Alicyclobacillus dauci DSM2870, complete genome.</title>
        <authorList>
            <person name="Wang Q."/>
            <person name="Cai R."/>
            <person name="Wang Z."/>
        </authorList>
    </citation>
    <scope>NUCLEOTIDE SEQUENCE</scope>
    <source>
        <strain evidence="16">DSM 28700</strain>
    </source>
</reference>
<dbReference type="InterPro" id="IPR018044">
    <property type="entry name" value="Peptidase_S11"/>
</dbReference>
<evidence type="ECO:0000313" key="17">
    <source>
        <dbReference type="Proteomes" id="UP001164803"/>
    </source>
</evidence>
<dbReference type="Pfam" id="PF00768">
    <property type="entry name" value="Peptidase_S11"/>
    <property type="match status" value="1"/>
</dbReference>
<evidence type="ECO:0000256" key="11">
    <source>
        <dbReference type="ARBA" id="ARBA00023316"/>
    </source>
</evidence>
<organism evidence="16 17">
    <name type="scientific">Alicyclobacillus dauci</name>
    <dbReference type="NCBI Taxonomy" id="1475485"/>
    <lineage>
        <taxon>Bacteria</taxon>
        <taxon>Bacillati</taxon>
        <taxon>Bacillota</taxon>
        <taxon>Bacilli</taxon>
        <taxon>Bacillales</taxon>
        <taxon>Alicyclobacillaceae</taxon>
        <taxon>Alicyclobacillus</taxon>
    </lineage>
</organism>
<keyword evidence="17" id="KW-1185">Reference proteome</keyword>
<evidence type="ECO:0000259" key="15">
    <source>
        <dbReference type="SMART" id="SM00936"/>
    </source>
</evidence>
<evidence type="ECO:0000256" key="3">
    <source>
        <dbReference type="ARBA" id="ARBA00007164"/>
    </source>
</evidence>
<dbReference type="Proteomes" id="UP001164803">
    <property type="component" value="Chromosome"/>
</dbReference>
<evidence type="ECO:0000313" key="16">
    <source>
        <dbReference type="EMBL" id="WAH39058.1"/>
    </source>
</evidence>
<dbReference type="EC" id="3.4.16.4" evidence="4"/>
<evidence type="ECO:0000256" key="2">
    <source>
        <dbReference type="ARBA" id="ARBA00004752"/>
    </source>
</evidence>
<feature type="chain" id="PRO_5045307501" description="serine-type D-Ala-D-Ala carboxypeptidase" evidence="14">
    <location>
        <begin position="32"/>
        <end position="420"/>
    </location>
</feature>
<dbReference type="EMBL" id="CP104064">
    <property type="protein sequence ID" value="WAH39058.1"/>
    <property type="molecule type" value="Genomic_DNA"/>
</dbReference>
<evidence type="ECO:0000256" key="9">
    <source>
        <dbReference type="ARBA" id="ARBA00022960"/>
    </source>
</evidence>